<sequence>MAKNFSQQIGKKKLDELIDNKKKNIYLHPDQIIPDPSQPRRTIDLEALLNLQTSIEENEQLQPCIVHPPMDGKYMLKYGERRWRAIKQSSIVSEVWCVIDDSNDNEIDIRIKQISENKDRDSVNVYEESIAIKEIVESLTASANKAEIAKRLGIAPSSISKYILIAESCSLVKEVSINNESNDVETLYMLQRLHLAGKAELARELVNKWRAGELDTSLRRAVKAALPQKDVQVSQTTEAAGSAPQVSQSNNETGTAPLPEQIPAATGAAPQVGQTTITSTAPQVSQATEAAGSAPHSQVSQSTNETGTAPQPVQITEATGAAPQEIQTANAGTVPQVAQVKEDVGAALQTVAIEVTIEEIETFLSIYGGVPELSGLVAKLQAARG</sequence>
<dbReference type="InterPro" id="IPR013741">
    <property type="entry name" value="KorB_domain"/>
</dbReference>
<comment type="caution">
    <text evidence="4">The sequence shown here is derived from an EMBL/GenBank/DDBJ whole genome shotgun (WGS) entry which is preliminary data.</text>
</comment>
<evidence type="ECO:0000259" key="3">
    <source>
        <dbReference type="SMART" id="SM00470"/>
    </source>
</evidence>
<reference evidence="4 5" key="1">
    <citation type="submission" date="2015-03" db="EMBL/GenBank/DDBJ databases">
        <authorList>
            <person name="Krishnan R."/>
            <person name="Midha S."/>
            <person name="Patil P.B."/>
            <person name="Rameshkumar N."/>
        </authorList>
    </citation>
    <scope>NUCLEOTIDE SEQUENCE [LARGE SCALE GENOMIC DNA]</scope>
    <source>
        <strain evidence="4 5">L1E11</strain>
    </source>
</reference>
<gene>
    <name evidence="4" type="ORF">WH50_11900</name>
</gene>
<evidence type="ECO:0000256" key="2">
    <source>
        <dbReference type="SAM" id="MobiDB-lite"/>
    </source>
</evidence>
<dbReference type="Pfam" id="PF08535">
    <property type="entry name" value="KorB"/>
    <property type="match status" value="1"/>
</dbReference>
<keyword evidence="5" id="KW-1185">Reference proteome</keyword>
<evidence type="ECO:0000313" key="5">
    <source>
        <dbReference type="Proteomes" id="UP000248090"/>
    </source>
</evidence>
<feature type="compositionally biased region" description="Polar residues" evidence="2">
    <location>
        <begin position="272"/>
        <end position="288"/>
    </location>
</feature>
<proteinExistence type="inferred from homology"/>
<dbReference type="SUPFAM" id="SSF109709">
    <property type="entry name" value="KorB DNA-binding domain-like"/>
    <property type="match status" value="1"/>
</dbReference>
<feature type="region of interest" description="Disordered" evidence="2">
    <location>
        <begin position="226"/>
        <end position="310"/>
    </location>
</feature>
<name>A0ABX5LY40_9GAMM</name>
<feature type="compositionally biased region" description="Polar residues" evidence="2">
    <location>
        <begin position="295"/>
        <end position="310"/>
    </location>
</feature>
<dbReference type="InterPro" id="IPR004437">
    <property type="entry name" value="ParB/RepB/Spo0J"/>
</dbReference>
<dbReference type="RefSeq" id="WP_110187514.1">
    <property type="nucleotide sequence ID" value="NZ_LAPT01000053.1"/>
</dbReference>
<evidence type="ECO:0000256" key="1">
    <source>
        <dbReference type="ARBA" id="ARBA00006295"/>
    </source>
</evidence>
<feature type="domain" description="ParB-like N-terminal" evidence="3">
    <location>
        <begin position="25"/>
        <end position="118"/>
    </location>
</feature>
<comment type="similarity">
    <text evidence="1">Belongs to the ParB family.</text>
</comment>
<organism evidence="4 5">
    <name type="scientific">Pokkaliibacter plantistimulans</name>
    <dbReference type="NCBI Taxonomy" id="1635171"/>
    <lineage>
        <taxon>Bacteria</taxon>
        <taxon>Pseudomonadati</taxon>
        <taxon>Pseudomonadota</taxon>
        <taxon>Gammaproteobacteria</taxon>
        <taxon>Oceanospirillales</taxon>
        <taxon>Balneatrichaceae</taxon>
        <taxon>Pokkaliibacter</taxon>
    </lineage>
</organism>
<dbReference type="Gene3D" id="1.10.10.2830">
    <property type="match status" value="1"/>
</dbReference>
<dbReference type="SMART" id="SM00470">
    <property type="entry name" value="ParB"/>
    <property type="match status" value="1"/>
</dbReference>
<dbReference type="PANTHER" id="PTHR33375">
    <property type="entry name" value="CHROMOSOME-PARTITIONING PROTEIN PARB-RELATED"/>
    <property type="match status" value="1"/>
</dbReference>
<dbReference type="EMBL" id="LAPT01000053">
    <property type="protein sequence ID" value="PXF31064.1"/>
    <property type="molecule type" value="Genomic_DNA"/>
</dbReference>
<dbReference type="SUPFAM" id="SSF110849">
    <property type="entry name" value="ParB/Sulfiredoxin"/>
    <property type="match status" value="1"/>
</dbReference>
<dbReference type="InterPro" id="IPR036086">
    <property type="entry name" value="ParB/Sulfiredoxin_sf"/>
</dbReference>
<dbReference type="Proteomes" id="UP000248090">
    <property type="component" value="Unassembled WGS sequence"/>
</dbReference>
<dbReference type="Gene3D" id="3.90.1530.30">
    <property type="match status" value="1"/>
</dbReference>
<dbReference type="PANTHER" id="PTHR33375:SF1">
    <property type="entry name" value="CHROMOSOME-PARTITIONING PROTEIN PARB-RELATED"/>
    <property type="match status" value="1"/>
</dbReference>
<accession>A0ABX5LY40</accession>
<dbReference type="Pfam" id="PF02195">
    <property type="entry name" value="ParB_N"/>
    <property type="match status" value="1"/>
</dbReference>
<dbReference type="InterPro" id="IPR003115">
    <property type="entry name" value="ParB_N"/>
</dbReference>
<dbReference type="InterPro" id="IPR050336">
    <property type="entry name" value="Chromosome_partition/occlusion"/>
</dbReference>
<protein>
    <recommendedName>
        <fullName evidence="3">ParB-like N-terminal domain-containing protein</fullName>
    </recommendedName>
</protein>
<dbReference type="NCBIfam" id="TIGR00180">
    <property type="entry name" value="parB_part"/>
    <property type="match status" value="1"/>
</dbReference>
<evidence type="ECO:0000313" key="4">
    <source>
        <dbReference type="EMBL" id="PXF31064.1"/>
    </source>
</evidence>
<feature type="compositionally biased region" description="Polar residues" evidence="2">
    <location>
        <begin position="231"/>
        <end position="254"/>
    </location>
</feature>